<dbReference type="Pfam" id="PF13292">
    <property type="entry name" value="DXP_synthase_N"/>
    <property type="match status" value="1"/>
</dbReference>
<keyword evidence="4" id="KW-0786">Thiamine pyrophosphate</keyword>
<reference evidence="6 7" key="1">
    <citation type="submission" date="2017-05" db="EMBL/GenBank/DDBJ databases">
        <title>Complete and WGS of Bordetella genogroups.</title>
        <authorList>
            <person name="Spilker T."/>
            <person name="LiPuma J."/>
        </authorList>
    </citation>
    <scope>NUCLEOTIDE SEQUENCE [LARGE SCALE GENOMIC DNA]</scope>
    <source>
        <strain evidence="6 7">AU19157</strain>
    </source>
</reference>
<evidence type="ECO:0000256" key="4">
    <source>
        <dbReference type="ARBA" id="ARBA00023052"/>
    </source>
</evidence>
<name>A0A1W6YML2_9BORD</name>
<evidence type="ECO:0000313" key="7">
    <source>
        <dbReference type="Proteomes" id="UP000194151"/>
    </source>
</evidence>
<keyword evidence="3" id="KW-0808">Transferase</keyword>
<organism evidence="6 7">
    <name type="scientific">Bordetella genomosp. 8</name>
    <dbReference type="NCBI Taxonomy" id="1416806"/>
    <lineage>
        <taxon>Bacteria</taxon>
        <taxon>Pseudomonadati</taxon>
        <taxon>Pseudomonadota</taxon>
        <taxon>Betaproteobacteria</taxon>
        <taxon>Burkholderiales</taxon>
        <taxon>Alcaligenaceae</taxon>
        <taxon>Bordetella</taxon>
    </lineage>
</organism>
<keyword evidence="7" id="KW-1185">Reference proteome</keyword>
<proteinExistence type="predicted"/>
<dbReference type="AlphaFoldDB" id="A0A1W6YML2"/>
<evidence type="ECO:0000256" key="3">
    <source>
        <dbReference type="ARBA" id="ARBA00022679"/>
    </source>
</evidence>
<dbReference type="GO" id="GO:0016114">
    <property type="term" value="P:terpenoid biosynthetic process"/>
    <property type="evidence" value="ECO:0007669"/>
    <property type="project" value="InterPro"/>
</dbReference>
<comment type="subunit">
    <text evidence="2">Homodimer.</text>
</comment>
<accession>A0A1W6YML2</accession>
<protein>
    <submittedName>
        <fullName evidence="6">Uncharacterized protein</fullName>
    </submittedName>
</protein>
<dbReference type="STRING" id="1416806.CAL12_16805"/>
<evidence type="ECO:0000256" key="2">
    <source>
        <dbReference type="ARBA" id="ARBA00011738"/>
    </source>
</evidence>
<dbReference type="GO" id="GO:0008661">
    <property type="term" value="F:1-deoxy-D-xylulose-5-phosphate synthase activity"/>
    <property type="evidence" value="ECO:0007669"/>
    <property type="project" value="InterPro"/>
</dbReference>
<dbReference type="EMBL" id="CP021108">
    <property type="protein sequence ID" value="ARP82312.1"/>
    <property type="molecule type" value="Genomic_DNA"/>
</dbReference>
<gene>
    <name evidence="6" type="ORF">CAL12_16805</name>
</gene>
<evidence type="ECO:0000313" key="6">
    <source>
        <dbReference type="EMBL" id="ARP82312.1"/>
    </source>
</evidence>
<evidence type="ECO:0000256" key="1">
    <source>
        <dbReference type="ARBA" id="ARBA00001946"/>
    </source>
</evidence>
<dbReference type="Proteomes" id="UP000194151">
    <property type="component" value="Chromosome"/>
</dbReference>
<sequence>MQQLSPVILNDNDMSIPPPVGALNEYPSRLRSGHSHAASNTPFSVTLFEDLGLGYSYAEADQCRLARTHDVLVIVHSIRERSSRRQSHTLRSSRP</sequence>
<dbReference type="InterPro" id="IPR005477">
    <property type="entry name" value="Dxylulose-5-P_synthase"/>
</dbReference>
<dbReference type="KEGG" id="bgv:CAL12_16805"/>
<feature type="region of interest" description="Disordered" evidence="5">
    <location>
        <begin position="1"/>
        <end position="21"/>
    </location>
</feature>
<evidence type="ECO:0000256" key="5">
    <source>
        <dbReference type="SAM" id="MobiDB-lite"/>
    </source>
</evidence>
<comment type="cofactor">
    <cofactor evidence="1">
        <name>Mg(2+)</name>
        <dbReference type="ChEBI" id="CHEBI:18420"/>
    </cofactor>
</comment>